<dbReference type="InterPro" id="IPR037923">
    <property type="entry name" value="HTH-like"/>
</dbReference>
<proteinExistence type="predicted"/>
<dbReference type="InterPro" id="IPR018060">
    <property type="entry name" value="HTH_AraC"/>
</dbReference>
<dbReference type="Proteomes" id="UP000426246">
    <property type="component" value="Chromosome"/>
</dbReference>
<organism evidence="5 6">
    <name type="scientific">Paenibacillus psychroresistens</name>
    <dbReference type="NCBI Taxonomy" id="1778678"/>
    <lineage>
        <taxon>Bacteria</taxon>
        <taxon>Bacillati</taxon>
        <taxon>Bacillota</taxon>
        <taxon>Bacilli</taxon>
        <taxon>Bacillales</taxon>
        <taxon>Paenibacillaceae</taxon>
        <taxon>Paenibacillus</taxon>
    </lineage>
</organism>
<dbReference type="InterPro" id="IPR009057">
    <property type="entry name" value="Homeodomain-like_sf"/>
</dbReference>
<dbReference type="Pfam" id="PF02311">
    <property type="entry name" value="AraC_binding"/>
    <property type="match status" value="1"/>
</dbReference>
<keyword evidence="3" id="KW-0804">Transcription</keyword>
<keyword evidence="1" id="KW-0805">Transcription regulation</keyword>
<gene>
    <name evidence="5" type="ORF">EHS13_05800</name>
</gene>
<sequence>MSSQVQYSTYGFRFLDTKISSFYQLFAVGRERIVEHSYNWDGLTRVDGPLLLFQYTISDQGCIDIQDKTYDIYPNQAFLVEIPGQHRYYLPKSSESWEFGFILFRPHNILEHWETVVGQLGPIVNLPKESSVVYCMQEAFIAASNNRITDGFIASSIVYQFVMELLRFSNASKKAKSSWPPKIQQAVDYLDKNYDQLHSLEEIAQAVGLSKFHFTRSFSKTTGLTPIEYLTKIRMEKSIEYLRQTQLTMDEIARKLGYSNGSYYSKVFHKWVGFPPGEFRSGRDMTLVNHLKFD</sequence>
<dbReference type="SMART" id="SM00342">
    <property type="entry name" value="HTH_ARAC"/>
    <property type="match status" value="1"/>
</dbReference>
<evidence type="ECO:0000256" key="2">
    <source>
        <dbReference type="ARBA" id="ARBA00023125"/>
    </source>
</evidence>
<evidence type="ECO:0000259" key="4">
    <source>
        <dbReference type="PROSITE" id="PS01124"/>
    </source>
</evidence>
<dbReference type="PANTHER" id="PTHR43280:SF28">
    <property type="entry name" value="HTH-TYPE TRANSCRIPTIONAL ACTIVATOR RHAS"/>
    <property type="match status" value="1"/>
</dbReference>
<dbReference type="KEGG" id="ppsc:EHS13_05800"/>
<evidence type="ECO:0000256" key="1">
    <source>
        <dbReference type="ARBA" id="ARBA00023015"/>
    </source>
</evidence>
<name>A0A6B8RE68_9BACL</name>
<evidence type="ECO:0000313" key="6">
    <source>
        <dbReference type="Proteomes" id="UP000426246"/>
    </source>
</evidence>
<accession>A0A6B8RE68</accession>
<dbReference type="GO" id="GO:0043565">
    <property type="term" value="F:sequence-specific DNA binding"/>
    <property type="evidence" value="ECO:0007669"/>
    <property type="project" value="InterPro"/>
</dbReference>
<feature type="domain" description="HTH araC/xylS-type" evidence="4">
    <location>
        <begin position="184"/>
        <end position="282"/>
    </location>
</feature>
<dbReference type="PROSITE" id="PS01124">
    <property type="entry name" value="HTH_ARAC_FAMILY_2"/>
    <property type="match status" value="1"/>
</dbReference>
<dbReference type="SUPFAM" id="SSF51215">
    <property type="entry name" value="Regulatory protein AraC"/>
    <property type="match status" value="1"/>
</dbReference>
<dbReference type="RefSeq" id="WP_155699453.1">
    <property type="nucleotide sequence ID" value="NZ_CP034235.1"/>
</dbReference>
<keyword evidence="2" id="KW-0238">DNA-binding</keyword>
<dbReference type="Pfam" id="PF12833">
    <property type="entry name" value="HTH_18"/>
    <property type="match status" value="1"/>
</dbReference>
<dbReference type="SUPFAM" id="SSF46689">
    <property type="entry name" value="Homeodomain-like"/>
    <property type="match status" value="2"/>
</dbReference>
<dbReference type="PANTHER" id="PTHR43280">
    <property type="entry name" value="ARAC-FAMILY TRANSCRIPTIONAL REGULATOR"/>
    <property type="match status" value="1"/>
</dbReference>
<protein>
    <submittedName>
        <fullName evidence="5">AraC family transcriptional regulator</fullName>
    </submittedName>
</protein>
<dbReference type="Gene3D" id="1.10.10.60">
    <property type="entry name" value="Homeodomain-like"/>
    <property type="match status" value="2"/>
</dbReference>
<keyword evidence="6" id="KW-1185">Reference proteome</keyword>
<dbReference type="InterPro" id="IPR003313">
    <property type="entry name" value="AraC-bd"/>
</dbReference>
<dbReference type="OrthoDB" id="2237754at2"/>
<dbReference type="GO" id="GO:0003700">
    <property type="term" value="F:DNA-binding transcription factor activity"/>
    <property type="evidence" value="ECO:0007669"/>
    <property type="project" value="InterPro"/>
</dbReference>
<dbReference type="AlphaFoldDB" id="A0A6B8RE68"/>
<evidence type="ECO:0000256" key="3">
    <source>
        <dbReference type="ARBA" id="ARBA00023163"/>
    </source>
</evidence>
<dbReference type="EMBL" id="CP034235">
    <property type="protein sequence ID" value="QGQ94450.1"/>
    <property type="molecule type" value="Genomic_DNA"/>
</dbReference>
<evidence type="ECO:0000313" key="5">
    <source>
        <dbReference type="EMBL" id="QGQ94450.1"/>
    </source>
</evidence>
<reference evidence="6" key="1">
    <citation type="submission" date="2018-11" db="EMBL/GenBank/DDBJ databases">
        <title>Complete genome sequence of Paenibacillus sp. ML311-T8.</title>
        <authorList>
            <person name="Nam Y.-D."/>
            <person name="Kang J."/>
            <person name="Chung W.-H."/>
            <person name="Park Y.S."/>
        </authorList>
    </citation>
    <scope>NUCLEOTIDE SEQUENCE [LARGE SCALE GENOMIC DNA]</scope>
    <source>
        <strain evidence="6">ML311-T8</strain>
    </source>
</reference>